<dbReference type="FunFam" id="2.40.10.10:FF:000047">
    <property type="entry name" value="Trypsin eta"/>
    <property type="match status" value="1"/>
</dbReference>
<dbReference type="Pfam" id="PF00089">
    <property type="entry name" value="Trypsin"/>
    <property type="match status" value="1"/>
</dbReference>
<dbReference type="GO" id="GO:0004252">
    <property type="term" value="F:serine-type endopeptidase activity"/>
    <property type="evidence" value="ECO:0007669"/>
    <property type="project" value="UniProtKB-EC"/>
</dbReference>
<evidence type="ECO:0000256" key="7">
    <source>
        <dbReference type="ARBA" id="ARBA00023157"/>
    </source>
</evidence>
<evidence type="ECO:0000256" key="9">
    <source>
        <dbReference type="ARBA" id="ARBA00038868"/>
    </source>
</evidence>
<feature type="chain" id="PRO_5032335013" description="trypsin" evidence="11">
    <location>
        <begin position="18"/>
        <end position="259"/>
    </location>
</feature>
<dbReference type="PROSITE" id="PS00134">
    <property type="entry name" value="TRYPSIN_HIS"/>
    <property type="match status" value="1"/>
</dbReference>
<dbReference type="AlphaFoldDB" id="A0A821R5X8"/>
<dbReference type="EC" id="3.4.21.4" evidence="9"/>
<dbReference type="Gene3D" id="2.40.10.10">
    <property type="entry name" value="Trypsin-like serine proteases"/>
    <property type="match status" value="2"/>
</dbReference>
<sequence length="259" mass="28510">MFKALVIFLFLLWEARGETNNDLDSRVIGGEDAAEGSAPFIASLRRFIRGQGRVHVCGGSILTQKWILSAGHCTFRVPTHNIFVRVGTNKRTSGGNWYGVHSIVIHENFNANTLKNDISLLKIFSSIEFDTNIQPIKLPTSNIGPGVMCKLTGWGKTDSQAAPENLQVVYNLTTISVEECNNRLDNVSEKFLPIIDKQLCTLNKEGMGSCQGDSGGPLISDGVQVGIVSWGVPCAKGRPDVLTRVYSYMEWINNYISNE</sequence>
<feature type="signal peptide" evidence="11">
    <location>
        <begin position="1"/>
        <end position="17"/>
    </location>
</feature>
<dbReference type="PROSITE" id="PS50240">
    <property type="entry name" value="TRYPSIN_DOM"/>
    <property type="match status" value="1"/>
</dbReference>
<dbReference type="InterPro" id="IPR018114">
    <property type="entry name" value="TRYPSIN_HIS"/>
</dbReference>
<dbReference type="SUPFAM" id="SSF50494">
    <property type="entry name" value="Trypsin-like serine proteases"/>
    <property type="match status" value="1"/>
</dbReference>
<evidence type="ECO:0000256" key="2">
    <source>
        <dbReference type="ARBA" id="ARBA00007664"/>
    </source>
</evidence>
<organism evidence="13 14">
    <name type="scientific">Pieris macdunnoughi</name>
    <dbReference type="NCBI Taxonomy" id="345717"/>
    <lineage>
        <taxon>Eukaryota</taxon>
        <taxon>Metazoa</taxon>
        <taxon>Ecdysozoa</taxon>
        <taxon>Arthropoda</taxon>
        <taxon>Hexapoda</taxon>
        <taxon>Insecta</taxon>
        <taxon>Pterygota</taxon>
        <taxon>Neoptera</taxon>
        <taxon>Endopterygota</taxon>
        <taxon>Lepidoptera</taxon>
        <taxon>Glossata</taxon>
        <taxon>Ditrysia</taxon>
        <taxon>Papilionoidea</taxon>
        <taxon>Pieridae</taxon>
        <taxon>Pierinae</taxon>
        <taxon>Pieris</taxon>
    </lineage>
</organism>
<evidence type="ECO:0000256" key="5">
    <source>
        <dbReference type="ARBA" id="ARBA00022801"/>
    </source>
</evidence>
<dbReference type="InterPro" id="IPR033116">
    <property type="entry name" value="TRYPSIN_SER"/>
</dbReference>
<keyword evidence="6 10" id="KW-0720">Serine protease</keyword>
<dbReference type="InterPro" id="IPR001254">
    <property type="entry name" value="Trypsin_dom"/>
</dbReference>
<name>A0A821R5X8_9NEOP</name>
<dbReference type="PANTHER" id="PTHR24276">
    <property type="entry name" value="POLYSERASE-RELATED"/>
    <property type="match status" value="1"/>
</dbReference>
<comment type="caution">
    <text evidence="13">The sequence shown here is derived from an EMBL/GenBank/DDBJ whole genome shotgun (WGS) entry which is preliminary data.</text>
</comment>
<dbReference type="Proteomes" id="UP000663880">
    <property type="component" value="Unassembled WGS sequence"/>
</dbReference>
<dbReference type="PANTHER" id="PTHR24276:SF96">
    <property type="entry name" value="PEPTIDASE S1 DOMAIN-CONTAINING PROTEIN"/>
    <property type="match status" value="1"/>
</dbReference>
<accession>A0A821R5X8</accession>
<reference evidence="13" key="1">
    <citation type="submission" date="2021-02" db="EMBL/GenBank/DDBJ databases">
        <authorList>
            <person name="Steward A R."/>
        </authorList>
    </citation>
    <scope>NUCLEOTIDE SEQUENCE</scope>
</reference>
<evidence type="ECO:0000313" key="14">
    <source>
        <dbReference type="Proteomes" id="UP000663880"/>
    </source>
</evidence>
<evidence type="ECO:0000313" key="13">
    <source>
        <dbReference type="EMBL" id="CAF4836605.1"/>
    </source>
</evidence>
<dbReference type="OrthoDB" id="6868209at2759"/>
<dbReference type="SMART" id="SM00020">
    <property type="entry name" value="Tryp_SPc"/>
    <property type="match status" value="1"/>
</dbReference>
<feature type="domain" description="Peptidase S1" evidence="12">
    <location>
        <begin position="27"/>
        <end position="257"/>
    </location>
</feature>
<keyword evidence="7" id="KW-1015">Disulfide bond</keyword>
<protein>
    <recommendedName>
        <fullName evidence="9">trypsin</fullName>
        <ecNumber evidence="9">3.4.21.4</ecNumber>
    </recommendedName>
</protein>
<keyword evidence="11" id="KW-0732">Signal</keyword>
<dbReference type="PROSITE" id="PS00135">
    <property type="entry name" value="TRYPSIN_SER"/>
    <property type="match status" value="1"/>
</dbReference>
<proteinExistence type="inferred from homology"/>
<dbReference type="CDD" id="cd00190">
    <property type="entry name" value="Tryp_SPc"/>
    <property type="match status" value="1"/>
</dbReference>
<dbReference type="InterPro" id="IPR043504">
    <property type="entry name" value="Peptidase_S1_PA_chymotrypsin"/>
</dbReference>
<keyword evidence="5 10" id="KW-0378">Hydrolase</keyword>
<dbReference type="EMBL" id="CAJOBZ010000012">
    <property type="protein sequence ID" value="CAF4836605.1"/>
    <property type="molecule type" value="Genomic_DNA"/>
</dbReference>
<evidence type="ECO:0000256" key="1">
    <source>
        <dbReference type="ARBA" id="ARBA00004613"/>
    </source>
</evidence>
<evidence type="ECO:0000256" key="6">
    <source>
        <dbReference type="ARBA" id="ARBA00022825"/>
    </source>
</evidence>
<comment type="subcellular location">
    <subcellularLocation>
        <location evidence="1">Secreted</location>
    </subcellularLocation>
</comment>
<evidence type="ECO:0000256" key="11">
    <source>
        <dbReference type="SAM" id="SignalP"/>
    </source>
</evidence>
<evidence type="ECO:0000256" key="10">
    <source>
        <dbReference type="RuleBase" id="RU363034"/>
    </source>
</evidence>
<dbReference type="GO" id="GO:0005576">
    <property type="term" value="C:extracellular region"/>
    <property type="evidence" value="ECO:0007669"/>
    <property type="project" value="UniProtKB-SubCell"/>
</dbReference>
<keyword evidence="3" id="KW-0964">Secreted</keyword>
<dbReference type="InterPro" id="IPR001314">
    <property type="entry name" value="Peptidase_S1A"/>
</dbReference>
<comment type="catalytic activity">
    <reaction evidence="8">
        <text>Preferential cleavage: Arg-|-Xaa, Lys-|-Xaa.</text>
        <dbReference type="EC" id="3.4.21.4"/>
    </reaction>
</comment>
<comment type="similarity">
    <text evidence="2">Belongs to the peptidase S1 family.</text>
</comment>
<dbReference type="InterPro" id="IPR009003">
    <property type="entry name" value="Peptidase_S1_PA"/>
</dbReference>
<gene>
    <name evidence="13" type="ORF">PMACD_LOCUS5737</name>
</gene>
<evidence type="ECO:0000256" key="3">
    <source>
        <dbReference type="ARBA" id="ARBA00022525"/>
    </source>
</evidence>
<dbReference type="PRINTS" id="PR00722">
    <property type="entry name" value="CHYMOTRYPSIN"/>
</dbReference>
<evidence type="ECO:0000256" key="4">
    <source>
        <dbReference type="ARBA" id="ARBA00022670"/>
    </source>
</evidence>
<evidence type="ECO:0000256" key="8">
    <source>
        <dbReference type="ARBA" id="ARBA00036320"/>
    </source>
</evidence>
<evidence type="ECO:0000259" key="12">
    <source>
        <dbReference type="PROSITE" id="PS50240"/>
    </source>
</evidence>
<dbReference type="GO" id="GO:0016485">
    <property type="term" value="P:protein processing"/>
    <property type="evidence" value="ECO:0007669"/>
    <property type="project" value="UniProtKB-ARBA"/>
</dbReference>
<keyword evidence="4 10" id="KW-0645">Protease</keyword>
<dbReference type="InterPro" id="IPR050430">
    <property type="entry name" value="Peptidase_S1"/>
</dbReference>
<keyword evidence="14" id="KW-1185">Reference proteome</keyword>